<organism evidence="1">
    <name type="scientific">Rhizophora mucronata</name>
    <name type="common">Asiatic mangrove</name>
    <dbReference type="NCBI Taxonomy" id="61149"/>
    <lineage>
        <taxon>Eukaryota</taxon>
        <taxon>Viridiplantae</taxon>
        <taxon>Streptophyta</taxon>
        <taxon>Embryophyta</taxon>
        <taxon>Tracheophyta</taxon>
        <taxon>Spermatophyta</taxon>
        <taxon>Magnoliopsida</taxon>
        <taxon>eudicotyledons</taxon>
        <taxon>Gunneridae</taxon>
        <taxon>Pentapetalae</taxon>
        <taxon>rosids</taxon>
        <taxon>fabids</taxon>
        <taxon>Malpighiales</taxon>
        <taxon>Rhizophoraceae</taxon>
        <taxon>Rhizophora</taxon>
    </lineage>
</organism>
<name>A0A2P2M848_RHIMU</name>
<proteinExistence type="predicted"/>
<evidence type="ECO:0000313" key="1">
    <source>
        <dbReference type="EMBL" id="MBX26345.1"/>
    </source>
</evidence>
<sequence>MKNEDQRKKRQNFSTKKG</sequence>
<reference evidence="1" key="1">
    <citation type="submission" date="2018-02" db="EMBL/GenBank/DDBJ databases">
        <title>Rhizophora mucronata_Transcriptome.</title>
        <authorList>
            <person name="Meera S.P."/>
            <person name="Sreeshan A."/>
            <person name="Augustine A."/>
        </authorList>
    </citation>
    <scope>NUCLEOTIDE SEQUENCE</scope>
    <source>
        <tissue evidence="1">Leaf</tissue>
    </source>
</reference>
<dbReference type="AlphaFoldDB" id="A0A2P2M848"/>
<accession>A0A2P2M848</accession>
<dbReference type="EMBL" id="GGEC01045861">
    <property type="protein sequence ID" value="MBX26345.1"/>
    <property type="molecule type" value="Transcribed_RNA"/>
</dbReference>
<protein>
    <submittedName>
        <fullName evidence="1">Uncharacterized protein</fullName>
    </submittedName>
</protein>